<proteinExistence type="predicted"/>
<organism evidence="2 3">
    <name type="scientific">Sphaerisporangium krabiense</name>
    <dbReference type="NCBI Taxonomy" id="763782"/>
    <lineage>
        <taxon>Bacteria</taxon>
        <taxon>Bacillati</taxon>
        <taxon>Actinomycetota</taxon>
        <taxon>Actinomycetes</taxon>
        <taxon>Streptosporangiales</taxon>
        <taxon>Streptosporangiaceae</taxon>
        <taxon>Sphaerisporangium</taxon>
    </lineage>
</organism>
<comment type="caution">
    <text evidence="2">The sequence shown here is derived from an EMBL/GenBank/DDBJ whole genome shotgun (WGS) entry which is preliminary data.</text>
</comment>
<dbReference type="AlphaFoldDB" id="A0A7W8Z3Y5"/>
<evidence type="ECO:0000313" key="2">
    <source>
        <dbReference type="EMBL" id="MBB5626942.1"/>
    </source>
</evidence>
<keyword evidence="3" id="KW-1185">Reference proteome</keyword>
<evidence type="ECO:0000313" key="3">
    <source>
        <dbReference type="Proteomes" id="UP000588112"/>
    </source>
</evidence>
<dbReference type="EMBL" id="JACHBR010000001">
    <property type="protein sequence ID" value="MBB5626942.1"/>
    <property type="molecule type" value="Genomic_DNA"/>
</dbReference>
<name>A0A7W8Z3Y5_9ACTN</name>
<dbReference type="Proteomes" id="UP000588112">
    <property type="component" value="Unassembled WGS sequence"/>
</dbReference>
<sequence length="39" mass="4377">MITLLPREVRAGPPAGRRVSRARAVRPDPTQSPVRSRLR</sequence>
<reference evidence="2 3" key="1">
    <citation type="submission" date="2020-08" db="EMBL/GenBank/DDBJ databases">
        <title>Sequencing the genomes of 1000 actinobacteria strains.</title>
        <authorList>
            <person name="Klenk H.-P."/>
        </authorList>
    </citation>
    <scope>NUCLEOTIDE SEQUENCE [LARGE SCALE GENOMIC DNA]</scope>
    <source>
        <strain evidence="2 3">DSM 45790</strain>
    </source>
</reference>
<protein>
    <submittedName>
        <fullName evidence="2">Uncharacterized protein</fullName>
    </submittedName>
</protein>
<feature type="region of interest" description="Disordered" evidence="1">
    <location>
        <begin position="1"/>
        <end position="39"/>
    </location>
</feature>
<accession>A0A7W8Z3Y5</accession>
<gene>
    <name evidence="2" type="ORF">BJ981_002641</name>
</gene>
<evidence type="ECO:0000256" key="1">
    <source>
        <dbReference type="SAM" id="MobiDB-lite"/>
    </source>
</evidence>